<feature type="transmembrane region" description="Helical" evidence="2">
    <location>
        <begin position="241"/>
        <end position="262"/>
    </location>
</feature>
<dbReference type="Proteomes" id="UP000324800">
    <property type="component" value="Unassembled WGS sequence"/>
</dbReference>
<feature type="region of interest" description="Disordered" evidence="1">
    <location>
        <begin position="45"/>
        <end position="99"/>
    </location>
</feature>
<dbReference type="AlphaFoldDB" id="A0A5J4XA19"/>
<dbReference type="EMBL" id="SNRW01000106">
    <property type="protein sequence ID" value="KAA6403385.1"/>
    <property type="molecule type" value="Genomic_DNA"/>
</dbReference>
<name>A0A5J4XA19_9EUKA</name>
<accession>A0A5J4XA19</accession>
<feature type="compositionally biased region" description="Basic and acidic residues" evidence="1">
    <location>
        <begin position="69"/>
        <end position="79"/>
    </location>
</feature>
<sequence>MMEKKKNEIKVQGEQMENEEKQKNEIKVQGEQMENEEKQKNEIKVQGEQMENEEKKKNEIKVQGEQMENEEKKKNEIKPNPRALKAGTKPQTAQTEQSVEQKLKKDIVETHYSRINRPIEHTLVACTNCDYVPFGECSFYKDDSLQTSLTATLHLFVSKNNRDFQMFPKLSKGLIQFAHGVFHHVVDVAMEVITPPQMIDYAYLFEELMQILFTFETRDDRLRYSATNELLPFIFLRNDLYYYYILLLYILNKLYFFIQFYLTIVHTLEEGVQVEDRDKIRDAFTMQITNDIPKDFIAKARAVFQTNFNDIIMDYKKLLS</sequence>
<reference evidence="3 4" key="1">
    <citation type="submission" date="2019-03" db="EMBL/GenBank/DDBJ databases">
        <title>Single cell metagenomics reveals metabolic interactions within the superorganism composed of flagellate Streblomastix strix and complex community of Bacteroidetes bacteria on its surface.</title>
        <authorList>
            <person name="Treitli S.C."/>
            <person name="Kolisko M."/>
            <person name="Husnik F."/>
            <person name="Keeling P."/>
            <person name="Hampl V."/>
        </authorList>
    </citation>
    <scope>NUCLEOTIDE SEQUENCE [LARGE SCALE GENOMIC DNA]</scope>
    <source>
        <strain evidence="3">ST1C</strain>
    </source>
</reference>
<evidence type="ECO:0000256" key="1">
    <source>
        <dbReference type="SAM" id="MobiDB-lite"/>
    </source>
</evidence>
<comment type="caution">
    <text evidence="3">The sequence shown here is derived from an EMBL/GenBank/DDBJ whole genome shotgun (WGS) entry which is preliminary data.</text>
</comment>
<organism evidence="3 4">
    <name type="scientific">Streblomastix strix</name>
    <dbReference type="NCBI Taxonomy" id="222440"/>
    <lineage>
        <taxon>Eukaryota</taxon>
        <taxon>Metamonada</taxon>
        <taxon>Preaxostyla</taxon>
        <taxon>Oxymonadida</taxon>
        <taxon>Streblomastigidae</taxon>
        <taxon>Streblomastix</taxon>
    </lineage>
</organism>
<proteinExistence type="predicted"/>
<keyword evidence="2" id="KW-0812">Transmembrane</keyword>
<evidence type="ECO:0000313" key="3">
    <source>
        <dbReference type="EMBL" id="KAA6403385.1"/>
    </source>
</evidence>
<keyword evidence="2" id="KW-0472">Membrane</keyword>
<feature type="compositionally biased region" description="Basic and acidic residues" evidence="1">
    <location>
        <begin position="52"/>
        <end position="62"/>
    </location>
</feature>
<keyword evidence="2" id="KW-1133">Transmembrane helix</keyword>
<feature type="region of interest" description="Disordered" evidence="1">
    <location>
        <begin position="1"/>
        <end position="24"/>
    </location>
</feature>
<evidence type="ECO:0000256" key="2">
    <source>
        <dbReference type="SAM" id="Phobius"/>
    </source>
</evidence>
<evidence type="ECO:0000313" key="4">
    <source>
        <dbReference type="Proteomes" id="UP000324800"/>
    </source>
</evidence>
<feature type="compositionally biased region" description="Polar residues" evidence="1">
    <location>
        <begin position="89"/>
        <end position="98"/>
    </location>
</feature>
<protein>
    <submittedName>
        <fullName evidence="3">Uncharacterized protein</fullName>
    </submittedName>
</protein>
<gene>
    <name evidence="3" type="ORF">EZS28_001089</name>
</gene>
<feature type="compositionally biased region" description="Basic and acidic residues" evidence="1">
    <location>
        <begin position="1"/>
        <end position="11"/>
    </location>
</feature>